<gene>
    <name evidence="2" type="ORF">JRQ81_001030</name>
</gene>
<feature type="region of interest" description="Disordered" evidence="1">
    <location>
        <begin position="1"/>
        <end position="20"/>
    </location>
</feature>
<name>A0A9Q0Y6D5_9SAUR</name>
<protein>
    <recommendedName>
        <fullName evidence="4">L1 transposable element RRM domain-containing protein</fullName>
    </recommendedName>
</protein>
<dbReference type="EMBL" id="JAPFRF010000001">
    <property type="protein sequence ID" value="KAJ7345080.1"/>
    <property type="molecule type" value="Genomic_DNA"/>
</dbReference>
<keyword evidence="3" id="KW-1185">Reference proteome</keyword>
<evidence type="ECO:0000256" key="1">
    <source>
        <dbReference type="SAM" id="MobiDB-lite"/>
    </source>
</evidence>
<evidence type="ECO:0008006" key="4">
    <source>
        <dbReference type="Google" id="ProtNLM"/>
    </source>
</evidence>
<dbReference type="Gene3D" id="3.30.250.20">
    <property type="entry name" value="L1 transposable element, C-terminal domain"/>
    <property type="match status" value="1"/>
</dbReference>
<accession>A0A9Q0Y6D5</accession>
<evidence type="ECO:0000313" key="2">
    <source>
        <dbReference type="EMBL" id="KAJ7345080.1"/>
    </source>
</evidence>
<dbReference type="Proteomes" id="UP001142489">
    <property type="component" value="Unassembled WGS sequence"/>
</dbReference>
<comment type="caution">
    <text evidence="2">The sequence shown here is derived from an EMBL/GenBank/DDBJ whole genome shotgun (WGS) entry which is preliminary data.</text>
</comment>
<dbReference type="InterPro" id="IPR004244">
    <property type="entry name" value="Transposase_22"/>
</dbReference>
<proteinExistence type="predicted"/>
<dbReference type="OrthoDB" id="9909646at2759"/>
<sequence length="300" mass="34504">MASGSEKGKRETTPPPADQDFMKELRLMRTELASIMSVNQQDVIRRMDGLSKDLQSTKQDLSHEIKLNGQRLDNLAGEFKNLEIRVTENETQINSQKQALLKINKKLTYIEDYSRRQNVKLINFVIQNKGASLKQEVLTWFNSFLPKQLVDDDLERVHYLGKSRDGAPKPVIVRFASYVNKERLMSSIRANPNILKRGGATVQVFQDFSKGTADWRKSMRPVTIILRKNNYRYSWGHPLFLKVWKGYVQHTIYSLEEGQHLLEAWNIQDDSASQANECCYAMPQNADKNLCSSFSTLSLV</sequence>
<evidence type="ECO:0000313" key="3">
    <source>
        <dbReference type="Proteomes" id="UP001142489"/>
    </source>
</evidence>
<dbReference type="PANTHER" id="PTHR11505">
    <property type="entry name" value="L1 TRANSPOSABLE ELEMENT-RELATED"/>
    <property type="match status" value="1"/>
</dbReference>
<dbReference type="InterPro" id="IPR042566">
    <property type="entry name" value="L1_C"/>
</dbReference>
<feature type="compositionally biased region" description="Basic and acidic residues" evidence="1">
    <location>
        <begin position="1"/>
        <end position="12"/>
    </location>
</feature>
<dbReference type="AlphaFoldDB" id="A0A9Q0Y6D5"/>
<organism evidence="2 3">
    <name type="scientific">Phrynocephalus forsythii</name>
    <dbReference type="NCBI Taxonomy" id="171643"/>
    <lineage>
        <taxon>Eukaryota</taxon>
        <taxon>Metazoa</taxon>
        <taxon>Chordata</taxon>
        <taxon>Craniata</taxon>
        <taxon>Vertebrata</taxon>
        <taxon>Euteleostomi</taxon>
        <taxon>Lepidosauria</taxon>
        <taxon>Squamata</taxon>
        <taxon>Bifurcata</taxon>
        <taxon>Unidentata</taxon>
        <taxon>Episquamata</taxon>
        <taxon>Toxicofera</taxon>
        <taxon>Iguania</taxon>
        <taxon>Acrodonta</taxon>
        <taxon>Agamidae</taxon>
        <taxon>Agaminae</taxon>
        <taxon>Phrynocephalus</taxon>
    </lineage>
</organism>
<reference evidence="2" key="1">
    <citation type="journal article" date="2023" name="DNA Res.">
        <title>Chromosome-level genome assembly of Phrynocephalus forsythii using third-generation DNA sequencing and Hi-C analysis.</title>
        <authorList>
            <person name="Qi Y."/>
            <person name="Zhao W."/>
            <person name="Zhao Y."/>
            <person name="Niu C."/>
            <person name="Cao S."/>
            <person name="Zhang Y."/>
        </authorList>
    </citation>
    <scope>NUCLEOTIDE SEQUENCE</scope>
    <source>
        <tissue evidence="2">Muscle</tissue>
    </source>
</reference>